<feature type="chain" id="PRO_5004214727" description="PepSY domain-containing protein" evidence="2">
    <location>
        <begin position="25"/>
        <end position="135"/>
    </location>
</feature>
<dbReference type="EMBL" id="CP000230">
    <property type="protein sequence ID" value="ABC23981.1"/>
    <property type="molecule type" value="Genomic_DNA"/>
</dbReference>
<keyword evidence="2" id="KW-0732">Signal</keyword>
<feature type="compositionally biased region" description="Basic and acidic residues" evidence="1">
    <location>
        <begin position="38"/>
        <end position="65"/>
    </location>
</feature>
<feature type="signal peptide" evidence="2">
    <location>
        <begin position="1"/>
        <end position="24"/>
    </location>
</feature>
<keyword evidence="5" id="KW-1185">Reference proteome</keyword>
<dbReference type="Proteomes" id="UP000001929">
    <property type="component" value="Chromosome"/>
</dbReference>
<proteinExistence type="predicted"/>
<dbReference type="InterPro" id="IPR025711">
    <property type="entry name" value="PepSY"/>
</dbReference>
<dbReference type="STRING" id="269796.Rru_A3186"/>
<evidence type="ECO:0000259" key="3">
    <source>
        <dbReference type="Pfam" id="PF03413"/>
    </source>
</evidence>
<dbReference type="HOGENOM" id="CLU_2013505_0_0_5"/>
<dbReference type="AlphaFoldDB" id="Q2RPG4"/>
<feature type="region of interest" description="Disordered" evidence="1">
    <location>
        <begin position="34"/>
        <end position="65"/>
    </location>
</feature>
<dbReference type="KEGG" id="rru:Rru_A3186"/>
<evidence type="ECO:0000256" key="2">
    <source>
        <dbReference type="SAM" id="SignalP"/>
    </source>
</evidence>
<evidence type="ECO:0000256" key="1">
    <source>
        <dbReference type="SAM" id="MobiDB-lite"/>
    </source>
</evidence>
<dbReference type="RefSeq" id="WP_011390934.1">
    <property type="nucleotide sequence ID" value="NC_007643.1"/>
</dbReference>
<reference evidence="4 5" key="1">
    <citation type="journal article" date="2011" name="Stand. Genomic Sci.">
        <title>Complete genome sequence of Rhodospirillum rubrum type strain (S1).</title>
        <authorList>
            <person name="Munk A.C."/>
            <person name="Copeland A."/>
            <person name="Lucas S."/>
            <person name="Lapidus A."/>
            <person name="Del Rio T.G."/>
            <person name="Barry K."/>
            <person name="Detter J.C."/>
            <person name="Hammon N."/>
            <person name="Israni S."/>
            <person name="Pitluck S."/>
            <person name="Brettin T."/>
            <person name="Bruce D."/>
            <person name="Han C."/>
            <person name="Tapia R."/>
            <person name="Gilna P."/>
            <person name="Schmutz J."/>
            <person name="Larimer F."/>
            <person name="Land M."/>
            <person name="Kyrpides N.C."/>
            <person name="Mavromatis K."/>
            <person name="Richardson P."/>
            <person name="Rohde M."/>
            <person name="Goker M."/>
            <person name="Klenk H.P."/>
            <person name="Zhang Y."/>
            <person name="Roberts G.P."/>
            <person name="Reslewic S."/>
            <person name="Schwartz D.C."/>
        </authorList>
    </citation>
    <scope>NUCLEOTIDE SEQUENCE [LARGE SCALE GENOMIC DNA]</scope>
    <source>
        <strain evidence="5">ATCC 11170 / ATH 1.1.1 / DSM 467 / LMG 4362 / NCIMB 8255 / S1</strain>
    </source>
</reference>
<gene>
    <name evidence="4" type="ordered locus">Rru_A3186</name>
</gene>
<protein>
    <recommendedName>
        <fullName evidence="3">PepSY domain-containing protein</fullName>
    </recommendedName>
</protein>
<dbReference type="eggNOG" id="COG3212">
    <property type="taxonomic scope" value="Bacteria"/>
</dbReference>
<evidence type="ECO:0000313" key="4">
    <source>
        <dbReference type="EMBL" id="ABC23981.1"/>
    </source>
</evidence>
<accession>Q2RPG4</accession>
<dbReference type="EnsemblBacteria" id="ABC23981">
    <property type="protein sequence ID" value="ABC23981"/>
    <property type="gene ID" value="Rru_A3186"/>
</dbReference>
<sequence>MVPAPRLCRSLRPALLALALTQGAATLLALPAAADGGDGYRHSQKREDDDDHDRDHGHDHDRARDALMQGEALPLSVILDRAAALVDGRFLEAELESGHDGLVYEITLVSAGGRVTRLDFDAATGDLIARRDGKD</sequence>
<dbReference type="Pfam" id="PF03413">
    <property type="entry name" value="PepSY"/>
    <property type="match status" value="1"/>
</dbReference>
<name>Q2RPG4_RHORT</name>
<evidence type="ECO:0000313" key="5">
    <source>
        <dbReference type="Proteomes" id="UP000001929"/>
    </source>
</evidence>
<organism evidence="4 5">
    <name type="scientific">Rhodospirillum rubrum (strain ATCC 11170 / ATH 1.1.1 / DSM 467 / LMG 4362 / NCIMB 8255 / S1)</name>
    <dbReference type="NCBI Taxonomy" id="269796"/>
    <lineage>
        <taxon>Bacteria</taxon>
        <taxon>Pseudomonadati</taxon>
        <taxon>Pseudomonadota</taxon>
        <taxon>Alphaproteobacteria</taxon>
        <taxon>Rhodospirillales</taxon>
        <taxon>Rhodospirillaceae</taxon>
        <taxon>Rhodospirillum</taxon>
    </lineage>
</organism>
<feature type="domain" description="PepSY" evidence="3">
    <location>
        <begin position="73"/>
        <end position="130"/>
    </location>
</feature>
<dbReference type="PATRIC" id="fig|269796.9.peg.3299"/>
<dbReference type="Gene3D" id="3.10.450.40">
    <property type="match status" value="1"/>
</dbReference>